<dbReference type="PATRIC" id="fig|1330534.3.peg.2133"/>
<evidence type="ECO:0000313" key="3">
    <source>
        <dbReference type="EMBL" id="EPR11843.1"/>
    </source>
</evidence>
<proteinExistence type="inferred from homology"/>
<dbReference type="InterPro" id="IPR012223">
    <property type="entry name" value="TEII"/>
</dbReference>
<dbReference type="InterPro" id="IPR029058">
    <property type="entry name" value="AB_hydrolase_fold"/>
</dbReference>
<evidence type="ECO:0000313" key="4">
    <source>
        <dbReference type="Proteomes" id="UP000016860"/>
    </source>
</evidence>
<sequence>MEEIKLFCLPYAGGSADVYAKWRTYLNSSIKLCPIELPGRSKRAKDPFYKSMGEAVEDIASLVEDETNGTDYAVFGHSMGSIITYELICRLYEKGLKLPIHVFFSGRYPPCIEKQGKNMHLLTDDELIQEAVSLGGIPEKLLKYTRLVENAVSTLRADYTILETYGHNPQIQKFDIDISVLSGTNDELAAVEDMKYWEQYTEKSCTFYTFHGGHFYIHNNAKALVEIINNTLVDTE</sequence>
<dbReference type="Gene3D" id="3.40.50.1820">
    <property type="entry name" value="alpha/beta hydrolase"/>
    <property type="match status" value="1"/>
</dbReference>
<dbReference type="RefSeq" id="WP_020815654.1">
    <property type="nucleotide sequence ID" value="NZ_ATAY01000033.1"/>
</dbReference>
<dbReference type="STRING" id="1330534.L323_10685"/>
<evidence type="ECO:0000256" key="1">
    <source>
        <dbReference type="ARBA" id="ARBA00007169"/>
    </source>
</evidence>
<reference evidence="3 4" key="1">
    <citation type="journal article" date="2013" name="Genome Announc.">
        <title>Draft Genome Sequence of the Cellulolytic Bacterium Clostridium papyrosolvens C7 (ATCC 700395).</title>
        <authorList>
            <person name="Zepeda V."/>
            <person name="Dassa B."/>
            <person name="Borovok I."/>
            <person name="Lamed R."/>
            <person name="Bayer E.A."/>
            <person name="Cate J.H."/>
        </authorList>
    </citation>
    <scope>NUCLEOTIDE SEQUENCE [LARGE SCALE GENOMIC DNA]</scope>
    <source>
        <strain evidence="3 4">C7</strain>
    </source>
</reference>
<gene>
    <name evidence="3" type="ORF">L323_10685</name>
</gene>
<accession>U4R1D2</accession>
<evidence type="ECO:0000259" key="2">
    <source>
        <dbReference type="Pfam" id="PF00975"/>
    </source>
</evidence>
<dbReference type="InterPro" id="IPR001031">
    <property type="entry name" value="Thioesterase"/>
</dbReference>
<comment type="caution">
    <text evidence="3">The sequence shown here is derived from an EMBL/GenBank/DDBJ whole genome shotgun (WGS) entry which is preliminary data.</text>
</comment>
<dbReference type="Pfam" id="PF00975">
    <property type="entry name" value="Thioesterase"/>
    <property type="match status" value="1"/>
</dbReference>
<name>U4R1D2_9FIRM</name>
<dbReference type="SUPFAM" id="SSF53474">
    <property type="entry name" value="alpha/beta-Hydrolases"/>
    <property type="match status" value="1"/>
</dbReference>
<dbReference type="PANTHER" id="PTHR11487">
    <property type="entry name" value="THIOESTERASE"/>
    <property type="match status" value="1"/>
</dbReference>
<feature type="domain" description="Thioesterase" evidence="2">
    <location>
        <begin position="5"/>
        <end position="230"/>
    </location>
</feature>
<organism evidence="3 4">
    <name type="scientific">Ruminiclostridium papyrosolvens C7</name>
    <dbReference type="NCBI Taxonomy" id="1330534"/>
    <lineage>
        <taxon>Bacteria</taxon>
        <taxon>Bacillati</taxon>
        <taxon>Bacillota</taxon>
        <taxon>Clostridia</taxon>
        <taxon>Eubacteriales</taxon>
        <taxon>Oscillospiraceae</taxon>
        <taxon>Ruminiclostridium</taxon>
    </lineage>
</organism>
<dbReference type="AlphaFoldDB" id="U4R1D2"/>
<comment type="similarity">
    <text evidence="1">Belongs to the thioesterase family.</text>
</comment>
<dbReference type="PANTHER" id="PTHR11487:SF0">
    <property type="entry name" value="S-ACYL FATTY ACID SYNTHASE THIOESTERASE, MEDIUM CHAIN"/>
    <property type="match status" value="1"/>
</dbReference>
<protein>
    <submittedName>
        <fullName evidence="3">Thioesterase</fullName>
    </submittedName>
</protein>
<dbReference type="Proteomes" id="UP000016860">
    <property type="component" value="Unassembled WGS sequence"/>
</dbReference>
<dbReference type="EMBL" id="ATAY01000033">
    <property type="protein sequence ID" value="EPR11843.1"/>
    <property type="molecule type" value="Genomic_DNA"/>
</dbReference>
<dbReference type="GO" id="GO:0008610">
    <property type="term" value="P:lipid biosynthetic process"/>
    <property type="evidence" value="ECO:0007669"/>
    <property type="project" value="TreeGrafter"/>
</dbReference>
<dbReference type="OrthoDB" id="2213423at2"/>